<feature type="coiled-coil region" evidence="1">
    <location>
        <begin position="171"/>
        <end position="198"/>
    </location>
</feature>
<dbReference type="InterPro" id="IPR007044">
    <property type="entry name" value="Cyclodeamin/CycHdrlase"/>
</dbReference>
<accession>A0A1T4MPR5</accession>
<gene>
    <name evidence="3" type="ORF">SAMN02745118_01562</name>
</gene>
<proteinExistence type="predicted"/>
<dbReference type="Gene3D" id="1.20.120.680">
    <property type="entry name" value="Formiminotetrahydrofolate cyclodeaminase monomer, up-and-down helical bundle"/>
    <property type="match status" value="1"/>
</dbReference>
<sequence length="202" mass="21496">MSFSDYTLEEFVNELGSKSSTPGGGSTAGLGGALASSLALMVIKLTKDSDLDKYTADLNDMKSEALELIDEDSESFDKVMSAFKLPKETEEEKEERSKEIQKALKGASITPLNTMKLGLKVLEIAKEVAKEGNPNAASDVGVAGLMALSTVKGGSYNVLINAQSLKDEKVSKELKDEANDIIAKAEKLANEIEEITASKISG</sequence>
<dbReference type="Proteomes" id="UP000190625">
    <property type="component" value="Unassembled WGS sequence"/>
</dbReference>
<feature type="domain" description="Cyclodeaminase/cyclohydrolase" evidence="2">
    <location>
        <begin position="7"/>
        <end position="179"/>
    </location>
</feature>
<dbReference type="RefSeq" id="WP_078810037.1">
    <property type="nucleotide sequence ID" value="NZ_FUWM01000011.1"/>
</dbReference>
<keyword evidence="4" id="KW-1185">Reference proteome</keyword>
<dbReference type="STRING" id="142842.SAMN02745118_01562"/>
<reference evidence="4" key="1">
    <citation type="submission" date="2017-02" db="EMBL/GenBank/DDBJ databases">
        <authorList>
            <person name="Varghese N."/>
            <person name="Submissions S."/>
        </authorList>
    </citation>
    <scope>NUCLEOTIDE SEQUENCE [LARGE SCALE GENOMIC DNA]</scope>
    <source>
        <strain evidence="4">ATCC BAA-73</strain>
    </source>
</reference>
<evidence type="ECO:0000259" key="2">
    <source>
        <dbReference type="Pfam" id="PF04961"/>
    </source>
</evidence>
<organism evidence="3 4">
    <name type="scientific">Selenihalanaerobacter shriftii</name>
    <dbReference type="NCBI Taxonomy" id="142842"/>
    <lineage>
        <taxon>Bacteria</taxon>
        <taxon>Bacillati</taxon>
        <taxon>Bacillota</taxon>
        <taxon>Clostridia</taxon>
        <taxon>Halanaerobiales</taxon>
        <taxon>Halobacteroidaceae</taxon>
        <taxon>Selenihalanaerobacter</taxon>
    </lineage>
</organism>
<dbReference type="InterPro" id="IPR036178">
    <property type="entry name" value="Formintransfe-cycloase-like_sf"/>
</dbReference>
<dbReference type="Pfam" id="PF04961">
    <property type="entry name" value="FTCD_C"/>
    <property type="match status" value="1"/>
</dbReference>
<dbReference type="GO" id="GO:0003824">
    <property type="term" value="F:catalytic activity"/>
    <property type="evidence" value="ECO:0007669"/>
    <property type="project" value="InterPro"/>
</dbReference>
<dbReference type="AlphaFoldDB" id="A0A1T4MPR5"/>
<dbReference type="OrthoDB" id="7959174at2"/>
<dbReference type="SUPFAM" id="SSF101262">
    <property type="entry name" value="Methenyltetrahydrofolate cyclohydrolase-like"/>
    <property type="match status" value="1"/>
</dbReference>
<protein>
    <submittedName>
        <fullName evidence="3">Formimidoyltetrahydrofolate cyclodeaminase</fullName>
    </submittedName>
</protein>
<keyword evidence="1" id="KW-0175">Coiled coil</keyword>
<name>A0A1T4MPR5_9FIRM</name>
<dbReference type="EMBL" id="FUWM01000011">
    <property type="protein sequence ID" value="SJZ69039.1"/>
    <property type="molecule type" value="Genomic_DNA"/>
</dbReference>
<evidence type="ECO:0000313" key="4">
    <source>
        <dbReference type="Proteomes" id="UP000190625"/>
    </source>
</evidence>
<evidence type="ECO:0000256" key="1">
    <source>
        <dbReference type="SAM" id="Coils"/>
    </source>
</evidence>
<evidence type="ECO:0000313" key="3">
    <source>
        <dbReference type="EMBL" id="SJZ69039.1"/>
    </source>
</evidence>